<dbReference type="Proteomes" id="UP001555826">
    <property type="component" value="Unassembled WGS sequence"/>
</dbReference>
<evidence type="ECO:0000259" key="7">
    <source>
        <dbReference type="Pfam" id="PF10502"/>
    </source>
</evidence>
<comment type="subcellular location">
    <subcellularLocation>
        <location evidence="2">Cell membrane</location>
        <topology evidence="2">Single-pass type II membrane protein</topology>
    </subcellularLocation>
    <subcellularLocation>
        <location evidence="6">Membrane</location>
        <topology evidence="6">Single-pass type II membrane protein</topology>
    </subcellularLocation>
</comment>
<comment type="catalytic activity">
    <reaction evidence="1 6">
        <text>Cleavage of hydrophobic, N-terminal signal or leader sequences from secreted and periplasmic proteins.</text>
        <dbReference type="EC" id="3.4.21.89"/>
    </reaction>
</comment>
<comment type="similarity">
    <text evidence="3 6">Belongs to the peptidase S26 family.</text>
</comment>
<feature type="domain" description="Peptidase S26" evidence="7">
    <location>
        <begin position="17"/>
        <end position="202"/>
    </location>
</feature>
<evidence type="ECO:0000256" key="5">
    <source>
        <dbReference type="ARBA" id="ARBA00022801"/>
    </source>
</evidence>
<name>A0ABV3P510_9ACTN</name>
<dbReference type="InterPro" id="IPR019758">
    <property type="entry name" value="Pept_S26A_signal_pept_1_CS"/>
</dbReference>
<dbReference type="Gene3D" id="2.10.109.10">
    <property type="entry name" value="Umud Fragment, subunit A"/>
    <property type="match status" value="1"/>
</dbReference>
<protein>
    <recommendedName>
        <fullName evidence="4 6">Signal peptidase I</fullName>
        <ecNumber evidence="4 6">3.4.21.89</ecNumber>
    </recommendedName>
</protein>
<dbReference type="SUPFAM" id="SSF51306">
    <property type="entry name" value="LexA/Signal peptidase"/>
    <property type="match status" value="1"/>
</dbReference>
<evidence type="ECO:0000256" key="6">
    <source>
        <dbReference type="RuleBase" id="RU362042"/>
    </source>
</evidence>
<keyword evidence="6" id="KW-1133">Transmembrane helix</keyword>
<keyword evidence="5 6" id="KW-0378">Hydrolase</keyword>
<dbReference type="InterPro" id="IPR036286">
    <property type="entry name" value="LexA/Signal_pep-like_sf"/>
</dbReference>
<dbReference type="GO" id="GO:0009003">
    <property type="term" value="F:signal peptidase activity"/>
    <property type="evidence" value="ECO:0007669"/>
    <property type="project" value="UniProtKB-EC"/>
</dbReference>
<keyword evidence="9" id="KW-1185">Reference proteome</keyword>
<dbReference type="NCBIfam" id="TIGR02227">
    <property type="entry name" value="sigpep_I_bact"/>
    <property type="match status" value="1"/>
</dbReference>
<gene>
    <name evidence="8" type="primary">lepB</name>
    <name evidence="8" type="ORF">AB1207_08065</name>
</gene>
<dbReference type="PANTHER" id="PTHR43390">
    <property type="entry name" value="SIGNAL PEPTIDASE I"/>
    <property type="match status" value="1"/>
</dbReference>
<sequence>MTTSRTRPRTGILAAVREVVLVVAIAVVVSLVVKTFLLQVFWIPSESMEQTLDVGDRVVVSKLTPGPFALHRGDVVVFTDPGDWLAGQPAAPERGRLARALSTVGVLPQDGNDHLVKRLVGLPGDHVVCCDAQGRLSVNGVAVEESGYLAAGARPSQTAFDVTVPAGDLWVMGDNRQDSWDSRKHGFLPEDDVVGRAELVVWPLSHWSRLATPSAFDDVPAASGASWPRTSHRT</sequence>
<evidence type="ECO:0000256" key="2">
    <source>
        <dbReference type="ARBA" id="ARBA00004401"/>
    </source>
</evidence>
<comment type="caution">
    <text evidence="8">The sequence shown here is derived from an EMBL/GenBank/DDBJ whole genome shotgun (WGS) entry which is preliminary data.</text>
</comment>
<proteinExistence type="inferred from homology"/>
<evidence type="ECO:0000313" key="8">
    <source>
        <dbReference type="EMBL" id="MEW9264699.1"/>
    </source>
</evidence>
<dbReference type="PROSITE" id="PS00761">
    <property type="entry name" value="SPASE_I_3"/>
    <property type="match status" value="1"/>
</dbReference>
<accession>A0ABV3P510</accession>
<keyword evidence="6" id="KW-0472">Membrane</keyword>
<evidence type="ECO:0000256" key="3">
    <source>
        <dbReference type="ARBA" id="ARBA00009370"/>
    </source>
</evidence>
<evidence type="ECO:0000256" key="4">
    <source>
        <dbReference type="ARBA" id="ARBA00013208"/>
    </source>
</evidence>
<evidence type="ECO:0000256" key="1">
    <source>
        <dbReference type="ARBA" id="ARBA00000677"/>
    </source>
</evidence>
<keyword evidence="6" id="KW-0812">Transmembrane</keyword>
<dbReference type="PANTHER" id="PTHR43390:SF1">
    <property type="entry name" value="CHLOROPLAST PROCESSING PEPTIDASE"/>
    <property type="match status" value="1"/>
</dbReference>
<feature type="transmembrane region" description="Helical" evidence="6">
    <location>
        <begin position="20"/>
        <end position="42"/>
    </location>
</feature>
<dbReference type="EC" id="3.4.21.89" evidence="4 6"/>
<dbReference type="CDD" id="cd06530">
    <property type="entry name" value="S26_SPase_I"/>
    <property type="match status" value="1"/>
</dbReference>
<evidence type="ECO:0000313" key="9">
    <source>
        <dbReference type="Proteomes" id="UP001555826"/>
    </source>
</evidence>
<organism evidence="8 9">
    <name type="scientific">Kineococcus endophyticus</name>
    <dbReference type="NCBI Taxonomy" id="1181883"/>
    <lineage>
        <taxon>Bacteria</taxon>
        <taxon>Bacillati</taxon>
        <taxon>Actinomycetota</taxon>
        <taxon>Actinomycetes</taxon>
        <taxon>Kineosporiales</taxon>
        <taxon>Kineosporiaceae</taxon>
        <taxon>Kineococcus</taxon>
    </lineage>
</organism>
<dbReference type="PRINTS" id="PR00727">
    <property type="entry name" value="LEADERPTASE"/>
</dbReference>
<reference evidence="8 9" key="1">
    <citation type="submission" date="2024-07" db="EMBL/GenBank/DDBJ databases">
        <authorList>
            <person name="Thanompreechachai J."/>
            <person name="Duangmal K."/>
        </authorList>
    </citation>
    <scope>NUCLEOTIDE SEQUENCE [LARGE SCALE GENOMIC DNA]</scope>
    <source>
        <strain evidence="8 9">KCTC 19886</strain>
    </source>
</reference>
<keyword evidence="6" id="KW-0645">Protease</keyword>
<dbReference type="InterPro" id="IPR019533">
    <property type="entry name" value="Peptidase_S26"/>
</dbReference>
<dbReference type="EMBL" id="JBFNQN010000005">
    <property type="protein sequence ID" value="MEW9264699.1"/>
    <property type="molecule type" value="Genomic_DNA"/>
</dbReference>
<dbReference type="Pfam" id="PF10502">
    <property type="entry name" value="Peptidase_S26"/>
    <property type="match status" value="1"/>
</dbReference>
<dbReference type="RefSeq" id="WP_367637491.1">
    <property type="nucleotide sequence ID" value="NZ_JBFNQN010000005.1"/>
</dbReference>
<dbReference type="InterPro" id="IPR000223">
    <property type="entry name" value="Pept_S26A_signal_pept_1"/>
</dbReference>